<dbReference type="Proteomes" id="UP000006591">
    <property type="component" value="Chromosome 2"/>
</dbReference>
<organism evidence="2">
    <name type="scientific">Oryza nivara</name>
    <name type="common">Indian wild rice</name>
    <name type="synonym">Oryza sativa f. spontanea</name>
    <dbReference type="NCBI Taxonomy" id="4536"/>
    <lineage>
        <taxon>Eukaryota</taxon>
        <taxon>Viridiplantae</taxon>
        <taxon>Streptophyta</taxon>
        <taxon>Embryophyta</taxon>
        <taxon>Tracheophyta</taxon>
        <taxon>Spermatophyta</taxon>
        <taxon>Magnoliopsida</taxon>
        <taxon>Liliopsida</taxon>
        <taxon>Poales</taxon>
        <taxon>Poaceae</taxon>
        <taxon>BOP clade</taxon>
        <taxon>Oryzoideae</taxon>
        <taxon>Oryzeae</taxon>
        <taxon>Oryzinae</taxon>
        <taxon>Oryza</taxon>
    </lineage>
</organism>
<name>A0A0E0G4M4_ORYNI</name>
<keyword evidence="1" id="KW-0812">Transmembrane</keyword>
<evidence type="ECO:0000256" key="1">
    <source>
        <dbReference type="SAM" id="Phobius"/>
    </source>
</evidence>
<evidence type="ECO:0000313" key="2">
    <source>
        <dbReference type="EnsemblPlants" id="ONIVA02G12730.1"/>
    </source>
</evidence>
<keyword evidence="1" id="KW-1133">Transmembrane helix</keyword>
<evidence type="ECO:0000313" key="3">
    <source>
        <dbReference type="Proteomes" id="UP000006591"/>
    </source>
</evidence>
<protein>
    <submittedName>
        <fullName evidence="2">Uncharacterized protein</fullName>
    </submittedName>
</protein>
<dbReference type="Gramene" id="ONIVA02G12730.1">
    <property type="protein sequence ID" value="ONIVA02G12730.1"/>
    <property type="gene ID" value="ONIVA02G12730"/>
</dbReference>
<keyword evidence="1" id="KW-0472">Membrane</keyword>
<accession>A0A0E0G4M4</accession>
<dbReference type="EnsemblPlants" id="ONIVA02G12730.1">
    <property type="protein sequence ID" value="ONIVA02G12730.1"/>
    <property type="gene ID" value="ONIVA02G12730"/>
</dbReference>
<feature type="transmembrane region" description="Helical" evidence="1">
    <location>
        <begin position="15"/>
        <end position="33"/>
    </location>
</feature>
<sequence>METPSIRHRKNQRQFYVISSIGLVVFTICAMDGNRVVTRTMLPLASPLLNGASRLPHSASLPHFHISSKTIFVQWLFGADPSWIIHPLCGFPHFQHDICTSRSPENITMRLGYIMWIIGVISCRGTTKT</sequence>
<dbReference type="AlphaFoldDB" id="A0A0E0G4M4"/>
<dbReference type="HOGENOM" id="CLU_1952272_0_0_1"/>
<keyword evidence="3" id="KW-1185">Reference proteome</keyword>
<reference evidence="2" key="1">
    <citation type="submission" date="2015-04" db="UniProtKB">
        <authorList>
            <consortium name="EnsemblPlants"/>
        </authorList>
    </citation>
    <scope>IDENTIFICATION</scope>
    <source>
        <strain evidence="2">SL10</strain>
    </source>
</reference>
<reference evidence="2" key="2">
    <citation type="submission" date="2018-04" db="EMBL/GenBank/DDBJ databases">
        <title>OnivRS2 (Oryza nivara Reference Sequence Version 2).</title>
        <authorList>
            <person name="Zhang J."/>
            <person name="Kudrna D."/>
            <person name="Lee S."/>
            <person name="Talag J."/>
            <person name="Rajasekar S."/>
            <person name="Welchert J."/>
            <person name="Hsing Y.-I."/>
            <person name="Wing R.A."/>
        </authorList>
    </citation>
    <scope>NUCLEOTIDE SEQUENCE [LARGE SCALE GENOMIC DNA]</scope>
    <source>
        <strain evidence="2">SL10</strain>
    </source>
</reference>
<proteinExistence type="predicted"/>